<evidence type="ECO:0000313" key="4">
    <source>
        <dbReference type="Proteomes" id="UP000002358"/>
    </source>
</evidence>
<feature type="compositionally biased region" description="Low complexity" evidence="1">
    <location>
        <begin position="103"/>
        <end position="114"/>
    </location>
</feature>
<reference evidence="3" key="1">
    <citation type="submission" date="2021-01" db="UniProtKB">
        <authorList>
            <consortium name="EnsemblMetazoa"/>
        </authorList>
    </citation>
    <scope>IDENTIFICATION</scope>
</reference>
<dbReference type="GO" id="GO:0003677">
    <property type="term" value="F:DNA binding"/>
    <property type="evidence" value="ECO:0007669"/>
    <property type="project" value="InterPro"/>
</dbReference>
<feature type="domain" description="BEN" evidence="2">
    <location>
        <begin position="163"/>
        <end position="241"/>
    </location>
</feature>
<accession>A0A7M7Q5R0</accession>
<dbReference type="KEGG" id="nvi:116416612"/>
<feature type="compositionally biased region" description="Basic and acidic residues" evidence="1">
    <location>
        <begin position="1"/>
        <end position="11"/>
    </location>
</feature>
<evidence type="ECO:0000256" key="1">
    <source>
        <dbReference type="SAM" id="MobiDB-lite"/>
    </source>
</evidence>
<dbReference type="RefSeq" id="XP_031781434.1">
    <property type="nucleotide sequence ID" value="XM_031925574.1"/>
</dbReference>
<dbReference type="Gene3D" id="1.10.10.2590">
    <property type="entry name" value="BEN domain"/>
    <property type="match status" value="1"/>
</dbReference>
<name>A0A7M7Q5R0_NASVI</name>
<evidence type="ECO:0000259" key="2">
    <source>
        <dbReference type="PROSITE" id="PS51457"/>
    </source>
</evidence>
<feature type="compositionally biased region" description="Basic and acidic residues" evidence="1">
    <location>
        <begin position="128"/>
        <end position="138"/>
    </location>
</feature>
<dbReference type="GeneID" id="116416612"/>
<sequence>MPLKQNEDQHNRSSRSSTYSPPVFLPNIENLFQHDDENTEDNSKSGESLDGITEKLKVLKKADTTTEPSNHDLVGTPGTPKRQDRDLAKTTTTPRQQDHLVPNENNTAANNNSADEFSNDESSVTLKDNTETERQKSTPAIEVKKEVETDEAFVNTPDKVDLGHGVYVNASILENSIRKTDVRETIRDFVRTLFTDLECSKHSLSGKKGKEKDLAKPELSKSKRAAIVDYAAKNISWQKQR</sequence>
<keyword evidence="4" id="KW-1185">Reference proteome</keyword>
<dbReference type="InterPro" id="IPR018379">
    <property type="entry name" value="BEN_domain"/>
</dbReference>
<dbReference type="AlphaFoldDB" id="A0A7M7Q5R0"/>
<dbReference type="SMR" id="A0A7M7Q5R0"/>
<proteinExistence type="predicted"/>
<feature type="compositionally biased region" description="Basic and acidic residues" evidence="1">
    <location>
        <begin position="52"/>
        <end position="64"/>
    </location>
</feature>
<dbReference type="PROSITE" id="PS51457">
    <property type="entry name" value="BEN"/>
    <property type="match status" value="1"/>
</dbReference>
<organism evidence="3 4">
    <name type="scientific">Nasonia vitripennis</name>
    <name type="common">Parasitic wasp</name>
    <dbReference type="NCBI Taxonomy" id="7425"/>
    <lineage>
        <taxon>Eukaryota</taxon>
        <taxon>Metazoa</taxon>
        <taxon>Ecdysozoa</taxon>
        <taxon>Arthropoda</taxon>
        <taxon>Hexapoda</taxon>
        <taxon>Insecta</taxon>
        <taxon>Pterygota</taxon>
        <taxon>Neoptera</taxon>
        <taxon>Endopterygota</taxon>
        <taxon>Hymenoptera</taxon>
        <taxon>Apocrita</taxon>
        <taxon>Proctotrupomorpha</taxon>
        <taxon>Chalcidoidea</taxon>
        <taxon>Pteromalidae</taxon>
        <taxon>Pteromalinae</taxon>
        <taxon>Nasonia</taxon>
    </lineage>
</organism>
<feature type="compositionally biased region" description="Basic and acidic residues" evidence="1">
    <location>
        <begin position="32"/>
        <end position="44"/>
    </location>
</feature>
<protein>
    <recommendedName>
        <fullName evidence="2">BEN domain-containing protein</fullName>
    </recommendedName>
</protein>
<feature type="region of interest" description="Disordered" evidence="1">
    <location>
        <begin position="1"/>
        <end position="138"/>
    </location>
</feature>
<dbReference type="InParanoid" id="A0A7M7Q5R0"/>
<evidence type="ECO:0000313" key="3">
    <source>
        <dbReference type="EnsemblMetazoa" id="XP_031781434"/>
    </source>
</evidence>
<dbReference type="Proteomes" id="UP000002358">
    <property type="component" value="Unassembled WGS sequence"/>
</dbReference>
<dbReference type="EnsemblMetazoa" id="XM_031925574">
    <property type="protein sequence ID" value="XP_031781434"/>
    <property type="gene ID" value="LOC116416612"/>
</dbReference>